<evidence type="ECO:0000313" key="2">
    <source>
        <dbReference type="Proteomes" id="UP000280861"/>
    </source>
</evidence>
<organism evidence="1 2">
    <name type="scientific">Arthrobacter ulcerisalmonis</name>
    <dbReference type="NCBI Taxonomy" id="2483813"/>
    <lineage>
        <taxon>Bacteria</taxon>
        <taxon>Bacillati</taxon>
        <taxon>Actinomycetota</taxon>
        <taxon>Actinomycetes</taxon>
        <taxon>Micrococcales</taxon>
        <taxon>Micrococcaceae</taxon>
        <taxon>Arthrobacter</taxon>
    </lineage>
</organism>
<dbReference type="RefSeq" id="WP_124092952.1">
    <property type="nucleotide sequence ID" value="NZ_CBCRYA010000001.1"/>
</dbReference>
<dbReference type="OrthoDB" id="4937568at2"/>
<sequence>MNSEVSGSEHYMQRLKALGGSENDVTEPHYLLTQNDTVESVVSHLVMEQRARGRGATDPAILHAAAEFLISRRNEHASGHGPAALQQGHYQLDIHCGGAGTTRESIPVKDLADAKVWAQKRIEAHGAIFGAIYFPAGHENQPGMGALVSSFDRSVGWYR</sequence>
<gene>
    <name evidence="1" type="ORF">PSET11_02870</name>
</gene>
<name>A0A3P5XHZ1_9MICC</name>
<dbReference type="Proteomes" id="UP000280861">
    <property type="component" value="Unassembled WGS sequence"/>
</dbReference>
<dbReference type="AlphaFoldDB" id="A0A3P5XHZ1"/>
<dbReference type="EMBL" id="UXAU01000038">
    <property type="protein sequence ID" value="VDC31150.1"/>
    <property type="molecule type" value="Genomic_DNA"/>
</dbReference>
<evidence type="ECO:0000313" key="1">
    <source>
        <dbReference type="EMBL" id="VDC31150.1"/>
    </source>
</evidence>
<protein>
    <submittedName>
        <fullName evidence="1">Uncharacterized protein</fullName>
    </submittedName>
</protein>
<keyword evidence="2" id="KW-1185">Reference proteome</keyword>
<accession>A0A3P5XHZ1</accession>
<reference evidence="1 2" key="1">
    <citation type="submission" date="2018-11" db="EMBL/GenBank/DDBJ databases">
        <authorList>
            <person name="Criscuolo A."/>
        </authorList>
    </citation>
    <scope>NUCLEOTIDE SEQUENCE [LARGE SCALE GENOMIC DNA]</scope>
    <source>
        <strain evidence="1">AT11b</strain>
    </source>
</reference>
<proteinExistence type="predicted"/>